<gene>
    <name evidence="2" type="ORF">SAMN05660453_0139</name>
</gene>
<sequence>MTRREVRQQLKANAREKMAGNWLYLALVTLPAVMFSWIGDRAFDRLDAFSAINNASSMDIHEFSNTFGDGSLFNVTTPSMMSFGDGTAKGLLAFFAATAATYSLLDYSRAEKKLPHPFLQAIEAYKTKGLFVGTIAVAVLQLVWTLLWTFVFIIPGIIKSFSYSQAFYVLKDAKTNGEDIRYRDAITRSRELMDGHKWEYFVLQLSFLGWSILAYLVLGLGMVILLPYMYLTYAGYYDYLKKDLADKNAAETVAE</sequence>
<keyword evidence="1" id="KW-0472">Membrane</keyword>
<feature type="transmembrane region" description="Helical" evidence="1">
    <location>
        <begin position="207"/>
        <end position="231"/>
    </location>
</feature>
<name>A0A1I1DVR5_9LACO</name>
<keyword evidence="3" id="KW-1185">Reference proteome</keyword>
<dbReference type="Proteomes" id="UP000199376">
    <property type="component" value="Unassembled WGS sequence"/>
</dbReference>
<evidence type="ECO:0000313" key="2">
    <source>
        <dbReference type="EMBL" id="SFB78502.1"/>
    </source>
</evidence>
<dbReference type="InterPro" id="IPR010380">
    <property type="entry name" value="DUF975"/>
</dbReference>
<protein>
    <submittedName>
        <fullName evidence="2">Uncharacterized membrane protein</fullName>
    </submittedName>
</protein>
<evidence type="ECO:0000256" key="1">
    <source>
        <dbReference type="SAM" id="Phobius"/>
    </source>
</evidence>
<accession>A0A1I1DVR5</accession>
<dbReference type="EMBL" id="FOLI01000001">
    <property type="protein sequence ID" value="SFB78502.1"/>
    <property type="molecule type" value="Genomic_DNA"/>
</dbReference>
<evidence type="ECO:0000313" key="3">
    <source>
        <dbReference type="Proteomes" id="UP000199376"/>
    </source>
</evidence>
<keyword evidence="1" id="KW-1133">Transmembrane helix</keyword>
<dbReference type="RefSeq" id="WP_159427763.1">
    <property type="nucleotide sequence ID" value="NZ_FOLI01000001.1"/>
</dbReference>
<dbReference type="Pfam" id="PF06161">
    <property type="entry name" value="DUF975"/>
    <property type="match status" value="1"/>
</dbReference>
<reference evidence="2 3" key="1">
    <citation type="submission" date="2016-10" db="EMBL/GenBank/DDBJ databases">
        <authorList>
            <person name="de Groot N.N."/>
        </authorList>
    </citation>
    <scope>NUCLEOTIDE SEQUENCE [LARGE SCALE GENOMIC DNA]</scope>
    <source>
        <strain evidence="2 3">DSM 19113</strain>
    </source>
</reference>
<feature type="transmembrane region" description="Helical" evidence="1">
    <location>
        <begin position="21"/>
        <end position="39"/>
    </location>
</feature>
<dbReference type="PANTHER" id="PTHR40076">
    <property type="entry name" value="MEMBRANE PROTEIN-RELATED"/>
    <property type="match status" value="1"/>
</dbReference>
<dbReference type="OrthoDB" id="9784844at2"/>
<dbReference type="STRING" id="283737.SAMN05660453_0139"/>
<proteinExistence type="predicted"/>
<keyword evidence="1" id="KW-0812">Transmembrane</keyword>
<feature type="transmembrane region" description="Helical" evidence="1">
    <location>
        <begin position="90"/>
        <end position="108"/>
    </location>
</feature>
<dbReference type="AlphaFoldDB" id="A0A1I1DVR5"/>
<organism evidence="2 3">
    <name type="scientific">Fructobacillus durionis</name>
    <dbReference type="NCBI Taxonomy" id="283737"/>
    <lineage>
        <taxon>Bacteria</taxon>
        <taxon>Bacillati</taxon>
        <taxon>Bacillota</taxon>
        <taxon>Bacilli</taxon>
        <taxon>Lactobacillales</taxon>
        <taxon>Lactobacillaceae</taxon>
        <taxon>Fructobacillus</taxon>
    </lineage>
</organism>
<feature type="transmembrane region" description="Helical" evidence="1">
    <location>
        <begin position="129"/>
        <end position="158"/>
    </location>
</feature>
<dbReference type="PANTHER" id="PTHR40076:SF1">
    <property type="entry name" value="MEMBRANE PROTEIN"/>
    <property type="match status" value="1"/>
</dbReference>